<organism evidence="2 3">
    <name type="scientific">Coccomyxa subellipsoidea (strain C-169)</name>
    <name type="common">Green microalga</name>
    <dbReference type="NCBI Taxonomy" id="574566"/>
    <lineage>
        <taxon>Eukaryota</taxon>
        <taxon>Viridiplantae</taxon>
        <taxon>Chlorophyta</taxon>
        <taxon>core chlorophytes</taxon>
        <taxon>Trebouxiophyceae</taxon>
        <taxon>Trebouxiophyceae incertae sedis</taxon>
        <taxon>Coccomyxaceae</taxon>
        <taxon>Coccomyxa</taxon>
        <taxon>Coccomyxa subellipsoidea</taxon>
    </lineage>
</organism>
<dbReference type="KEGG" id="csl:COCSUDRAFT_47823"/>
<reference evidence="2 3" key="1">
    <citation type="journal article" date="2012" name="Genome Biol.">
        <title>The genome of the polar eukaryotic microalga coccomyxa subellipsoidea reveals traits of cold adaptation.</title>
        <authorList>
            <person name="Blanc G."/>
            <person name="Agarkova I."/>
            <person name="Grimwood J."/>
            <person name="Kuo A."/>
            <person name="Brueggeman A."/>
            <person name="Dunigan D."/>
            <person name="Gurnon J."/>
            <person name="Ladunga I."/>
            <person name="Lindquist E."/>
            <person name="Lucas S."/>
            <person name="Pangilinan J."/>
            <person name="Proschold T."/>
            <person name="Salamov A."/>
            <person name="Schmutz J."/>
            <person name="Weeks D."/>
            <person name="Yamada T."/>
            <person name="Claverie J.M."/>
            <person name="Grigoriev I."/>
            <person name="Van Etten J."/>
            <person name="Lomsadze A."/>
            <person name="Borodovsky M."/>
        </authorList>
    </citation>
    <scope>NUCLEOTIDE SEQUENCE [LARGE SCALE GENOMIC DNA]</scope>
    <source>
        <strain evidence="2 3">C-169</strain>
    </source>
</reference>
<evidence type="ECO:0000313" key="2">
    <source>
        <dbReference type="EMBL" id="EIE22310.1"/>
    </source>
</evidence>
<dbReference type="EMBL" id="AGSI01000010">
    <property type="protein sequence ID" value="EIE22310.1"/>
    <property type="molecule type" value="Genomic_DNA"/>
</dbReference>
<feature type="compositionally biased region" description="Low complexity" evidence="1">
    <location>
        <begin position="56"/>
        <end position="67"/>
    </location>
</feature>
<feature type="non-terminal residue" evidence="2">
    <location>
        <position position="1"/>
    </location>
</feature>
<dbReference type="Proteomes" id="UP000007264">
    <property type="component" value="Unassembled WGS sequence"/>
</dbReference>
<keyword evidence="3" id="KW-1185">Reference proteome</keyword>
<dbReference type="RefSeq" id="XP_005646854.1">
    <property type="nucleotide sequence ID" value="XM_005646797.1"/>
</dbReference>
<proteinExistence type="predicted"/>
<comment type="caution">
    <text evidence="2">The sequence shown here is derived from an EMBL/GenBank/DDBJ whole genome shotgun (WGS) entry which is preliminary data.</text>
</comment>
<protein>
    <submittedName>
        <fullName evidence="2">Uncharacterized protein</fullName>
    </submittedName>
</protein>
<name>I0YV91_COCSC</name>
<feature type="region of interest" description="Disordered" evidence="1">
    <location>
        <begin position="14"/>
        <end position="67"/>
    </location>
</feature>
<gene>
    <name evidence="2" type="ORF">COCSUDRAFT_47823</name>
</gene>
<dbReference type="AlphaFoldDB" id="I0YV91"/>
<sequence length="67" mass="6853">RCPARYRAAAGPCTWKAEGPAGVGDSHIEGAAAEDKDRQPWSRQCIGERSGGPGSGSQQSSGLRGGL</sequence>
<evidence type="ECO:0000256" key="1">
    <source>
        <dbReference type="SAM" id="MobiDB-lite"/>
    </source>
</evidence>
<evidence type="ECO:0000313" key="3">
    <source>
        <dbReference type="Proteomes" id="UP000007264"/>
    </source>
</evidence>
<accession>I0YV91</accession>
<dbReference type="GeneID" id="17040296"/>